<dbReference type="STRING" id="7375.A0A0L0CCJ0"/>
<dbReference type="EMBL" id="JRES01000608">
    <property type="protein sequence ID" value="KNC29927.1"/>
    <property type="molecule type" value="Genomic_DNA"/>
</dbReference>
<organism evidence="4 5">
    <name type="scientific">Lucilia cuprina</name>
    <name type="common">Green bottle fly</name>
    <name type="synonym">Australian sheep blowfly</name>
    <dbReference type="NCBI Taxonomy" id="7375"/>
    <lineage>
        <taxon>Eukaryota</taxon>
        <taxon>Metazoa</taxon>
        <taxon>Ecdysozoa</taxon>
        <taxon>Arthropoda</taxon>
        <taxon>Hexapoda</taxon>
        <taxon>Insecta</taxon>
        <taxon>Pterygota</taxon>
        <taxon>Neoptera</taxon>
        <taxon>Endopterygota</taxon>
        <taxon>Diptera</taxon>
        <taxon>Brachycera</taxon>
        <taxon>Muscomorpha</taxon>
        <taxon>Oestroidea</taxon>
        <taxon>Calliphoridae</taxon>
        <taxon>Luciliinae</taxon>
        <taxon>Lucilia</taxon>
    </lineage>
</organism>
<dbReference type="Proteomes" id="UP000037069">
    <property type="component" value="Unassembled WGS sequence"/>
</dbReference>
<dbReference type="InterPro" id="IPR003599">
    <property type="entry name" value="Ig_sub"/>
</dbReference>
<feature type="compositionally biased region" description="Low complexity" evidence="1">
    <location>
        <begin position="411"/>
        <end position="427"/>
    </location>
</feature>
<evidence type="ECO:0000313" key="4">
    <source>
        <dbReference type="EMBL" id="KNC29927.1"/>
    </source>
</evidence>
<name>A0A0L0CCJ0_LUCCU</name>
<evidence type="ECO:0000256" key="2">
    <source>
        <dbReference type="SAM" id="Phobius"/>
    </source>
</evidence>
<evidence type="ECO:0000256" key="1">
    <source>
        <dbReference type="SAM" id="MobiDB-lite"/>
    </source>
</evidence>
<feature type="region of interest" description="Disordered" evidence="1">
    <location>
        <begin position="331"/>
        <end position="351"/>
    </location>
</feature>
<dbReference type="PROSITE" id="PS50835">
    <property type="entry name" value="IG_LIKE"/>
    <property type="match status" value="2"/>
</dbReference>
<keyword evidence="2" id="KW-1133">Transmembrane helix</keyword>
<reference evidence="4 5" key="1">
    <citation type="journal article" date="2015" name="Nat. Commun.">
        <title>Lucilia cuprina genome unlocks parasitic fly biology to underpin future interventions.</title>
        <authorList>
            <person name="Anstead C.A."/>
            <person name="Korhonen P.K."/>
            <person name="Young N.D."/>
            <person name="Hall R.S."/>
            <person name="Jex A.R."/>
            <person name="Murali S.C."/>
            <person name="Hughes D.S."/>
            <person name="Lee S.F."/>
            <person name="Perry T."/>
            <person name="Stroehlein A.J."/>
            <person name="Ansell B.R."/>
            <person name="Breugelmans B."/>
            <person name="Hofmann A."/>
            <person name="Qu J."/>
            <person name="Dugan S."/>
            <person name="Lee S.L."/>
            <person name="Chao H."/>
            <person name="Dinh H."/>
            <person name="Han Y."/>
            <person name="Doddapaneni H.V."/>
            <person name="Worley K.C."/>
            <person name="Muzny D.M."/>
            <person name="Ioannidis P."/>
            <person name="Waterhouse R.M."/>
            <person name="Zdobnov E.M."/>
            <person name="James P.J."/>
            <person name="Bagnall N.H."/>
            <person name="Kotze A.C."/>
            <person name="Gibbs R.A."/>
            <person name="Richards S."/>
            <person name="Batterham P."/>
            <person name="Gasser R.B."/>
        </authorList>
    </citation>
    <scope>NUCLEOTIDE SEQUENCE [LARGE SCALE GENOMIC DNA]</scope>
    <source>
        <strain evidence="4 5">LS</strain>
        <tissue evidence="4">Full body</tissue>
    </source>
</reference>
<dbReference type="InterPro" id="IPR003598">
    <property type="entry name" value="Ig_sub2"/>
</dbReference>
<feature type="domain" description="Ig-like" evidence="3">
    <location>
        <begin position="570"/>
        <end position="669"/>
    </location>
</feature>
<dbReference type="FunFam" id="2.60.40.10:FF:001405">
    <property type="entry name" value="Uncharacterized protein, isoform A"/>
    <property type="match status" value="1"/>
</dbReference>
<gene>
    <name evidence="4" type="ORF">FF38_08502</name>
</gene>
<feature type="compositionally biased region" description="Low complexity" evidence="1">
    <location>
        <begin position="378"/>
        <end position="393"/>
    </location>
</feature>
<feature type="domain" description="Ig-like" evidence="3">
    <location>
        <begin position="675"/>
        <end position="774"/>
    </location>
</feature>
<protein>
    <recommendedName>
        <fullName evidence="3">Ig-like domain-containing protein</fullName>
    </recommendedName>
</protein>
<dbReference type="Pfam" id="PF07686">
    <property type="entry name" value="V-set"/>
    <property type="match status" value="1"/>
</dbReference>
<dbReference type="InterPro" id="IPR037448">
    <property type="entry name" value="Zig-8"/>
</dbReference>
<dbReference type="SMART" id="SM00409">
    <property type="entry name" value="IG"/>
    <property type="match status" value="2"/>
</dbReference>
<comment type="caution">
    <text evidence="4">The sequence shown here is derived from an EMBL/GenBank/DDBJ whole genome shotgun (WGS) entry which is preliminary data.</text>
</comment>
<dbReference type="GO" id="GO:0032589">
    <property type="term" value="C:neuron projection membrane"/>
    <property type="evidence" value="ECO:0007669"/>
    <property type="project" value="TreeGrafter"/>
</dbReference>
<accession>A0A0L0CCJ0</accession>
<dbReference type="FunFam" id="2.60.40.10:FF:001026">
    <property type="entry name" value="Uncharacterized protein, isoform B"/>
    <property type="match status" value="1"/>
</dbReference>
<proteinExistence type="predicted"/>
<dbReference type="InterPro" id="IPR036179">
    <property type="entry name" value="Ig-like_dom_sf"/>
</dbReference>
<dbReference type="Gene3D" id="2.60.40.10">
    <property type="entry name" value="Immunoglobulins"/>
    <property type="match status" value="2"/>
</dbReference>
<dbReference type="PANTHER" id="PTHR23279:SF21">
    <property type="entry name" value="DEFECTIVE PROBOSCIS EXTENSION RESPONSE 11, ISOFORM B-RELATED"/>
    <property type="match status" value="1"/>
</dbReference>
<feature type="region of interest" description="Disordered" evidence="1">
    <location>
        <begin position="156"/>
        <end position="176"/>
    </location>
</feature>
<dbReference type="OrthoDB" id="8049355at2759"/>
<sequence>MNFNGNLTRKVKITPATTTKTTIFPSSLSLSSFSALATVTKNTTVTNVKATLSNTTATAKVSTASVGNYNKNTIKIILIVISIKKYFILSTFTSCASFTIYSSSMPTSPHNKKITQLNYSMGICESTRTTKTSTTRTKTQAAATTAAISTSATLSRLSAHEQEKQQEQYQAPRTRASKTEITEVMLPPLTSMSSKQILTSRVYYIMDKDVENIQVATAATYTTDKPLSSSSSLLPPLQQPLLTRKAKAKLPAAASTTIATPIAGYLPMLATTTASKNCRKPCLSIKMPLRHLILTIMAVVVFSMEFTICASAILQQQLTTITLPNNTHLPTATTNKSTKINDNLQNSPDTSTVTTTLMTASSATSLLFPSSVSPSSAALTSSLSSPATSSVSTDSRPPLKTMESAALVEKSLPTSSLTTSSMDDSPSNIRSSLTGTVTLLHTESPEHSSLQWEEDDENGSSELSLSTSILNTYDASDLPPLSEAEQAAKDLLTKGFSIPTYLPPFPVFAVADLPAYLNTVSTTTTESPISHLRPSDVYATNSQENLLYFDNLSEHQLNGHNQNHHKLQIPKKNSSMARANVTVQVGSHAYLPCHIHRLQNKPVSWVRLRDGHIISVDQTTFIADQRFQAIFQDDKEFTWSLQIKYVQHTDEGWYECQASSEPKMSAKVYLKVIVPLTELIGDQSRFVKAGSKVALHCIVRGTLEPPQYIIWFRDKSQISEDNKMGWYTQLDRNIFGNSGDNQNTIGSLIIPFVRKMDSGNYTCQPSNSASVSVDLHVLSGEYSASAIMSAARTYTLNDYYLLLLLFLLMLLHKT</sequence>
<keyword evidence="5" id="KW-1185">Reference proteome</keyword>
<evidence type="ECO:0000313" key="5">
    <source>
        <dbReference type="Proteomes" id="UP000037069"/>
    </source>
</evidence>
<feature type="transmembrane region" description="Helical" evidence="2">
    <location>
        <begin position="292"/>
        <end position="314"/>
    </location>
</feature>
<dbReference type="AlphaFoldDB" id="A0A0L0CCJ0"/>
<dbReference type="SMART" id="SM00408">
    <property type="entry name" value="IGc2"/>
    <property type="match status" value="2"/>
</dbReference>
<keyword evidence="2" id="KW-0812">Transmembrane</keyword>
<dbReference type="CDD" id="cd00096">
    <property type="entry name" value="Ig"/>
    <property type="match status" value="1"/>
</dbReference>
<evidence type="ECO:0000259" key="3">
    <source>
        <dbReference type="PROSITE" id="PS50835"/>
    </source>
</evidence>
<dbReference type="InterPro" id="IPR013783">
    <property type="entry name" value="Ig-like_fold"/>
</dbReference>
<dbReference type="GO" id="GO:0050808">
    <property type="term" value="P:synapse organization"/>
    <property type="evidence" value="ECO:0007669"/>
    <property type="project" value="TreeGrafter"/>
</dbReference>
<feature type="region of interest" description="Disordered" evidence="1">
    <location>
        <begin position="443"/>
        <end position="463"/>
    </location>
</feature>
<dbReference type="InterPro" id="IPR007110">
    <property type="entry name" value="Ig-like_dom"/>
</dbReference>
<dbReference type="SUPFAM" id="SSF48726">
    <property type="entry name" value="Immunoglobulin"/>
    <property type="match status" value="2"/>
</dbReference>
<dbReference type="PANTHER" id="PTHR23279">
    <property type="entry name" value="DEFECTIVE PROBOSCIS EXTENSION RESPONSE DPR -RELATED"/>
    <property type="match status" value="1"/>
</dbReference>
<keyword evidence="2" id="KW-0472">Membrane</keyword>
<dbReference type="InterPro" id="IPR013106">
    <property type="entry name" value="Ig_V-set"/>
</dbReference>
<feature type="region of interest" description="Disordered" evidence="1">
    <location>
        <begin position="378"/>
        <end position="431"/>
    </location>
</feature>
<dbReference type="Pfam" id="PF13927">
    <property type="entry name" value="Ig_3"/>
    <property type="match status" value="1"/>
</dbReference>
<feature type="compositionally biased region" description="Polar residues" evidence="1">
    <location>
        <begin position="331"/>
        <end position="349"/>
    </location>
</feature>